<dbReference type="EMBL" id="RHJS01000002">
    <property type="protein sequence ID" value="RRK33204.1"/>
    <property type="molecule type" value="Genomic_DNA"/>
</dbReference>
<dbReference type="Gene3D" id="3.20.20.70">
    <property type="entry name" value="Aldolase class I"/>
    <property type="match status" value="1"/>
</dbReference>
<dbReference type="AlphaFoldDB" id="A0A426DKG0"/>
<dbReference type="InterPro" id="IPR000056">
    <property type="entry name" value="Ribul_P_3_epim-like"/>
</dbReference>
<evidence type="ECO:0000256" key="1">
    <source>
        <dbReference type="ARBA" id="ARBA00022723"/>
    </source>
</evidence>
<comment type="caution">
    <text evidence="3">The sequence shown here is derived from an EMBL/GenBank/DDBJ whole genome shotgun (WGS) entry which is preliminary data.</text>
</comment>
<dbReference type="RefSeq" id="WP_125128530.1">
    <property type="nucleotide sequence ID" value="NZ_RHJS01000002.1"/>
</dbReference>
<reference evidence="3" key="1">
    <citation type="submission" date="2018-10" db="EMBL/GenBank/DDBJ databases">
        <title>Schaedlerella arabinophila gen. nov. sp. nov., isolated from the mouse intestinal tract and comparative analysis with the genome of the closely related altered Schaedler flora strain ASF502.</title>
        <authorList>
            <person name="Miyake S."/>
            <person name="Soh M."/>
            <person name="Seedorf H."/>
        </authorList>
    </citation>
    <scope>NUCLEOTIDE SEQUENCE [LARGE SCALE GENOMIC DNA]</scope>
    <source>
        <strain evidence="3">DSM 106076</strain>
    </source>
</reference>
<keyword evidence="2" id="KW-0413">Isomerase</keyword>
<dbReference type="PANTHER" id="PTHR11749">
    <property type="entry name" value="RIBULOSE-5-PHOSPHATE-3-EPIMERASE"/>
    <property type="match status" value="1"/>
</dbReference>
<dbReference type="InterPro" id="IPR011060">
    <property type="entry name" value="RibuloseP-bd_barrel"/>
</dbReference>
<dbReference type="GO" id="GO:0016857">
    <property type="term" value="F:racemase and epimerase activity, acting on carbohydrates and derivatives"/>
    <property type="evidence" value="ECO:0007669"/>
    <property type="project" value="InterPro"/>
</dbReference>
<keyword evidence="1" id="KW-0479">Metal-binding</keyword>
<dbReference type="CDD" id="cd00429">
    <property type="entry name" value="RPE"/>
    <property type="match status" value="1"/>
</dbReference>
<dbReference type="GO" id="GO:0046872">
    <property type="term" value="F:metal ion binding"/>
    <property type="evidence" value="ECO:0007669"/>
    <property type="project" value="UniProtKB-KW"/>
</dbReference>
<dbReference type="InterPro" id="IPR013785">
    <property type="entry name" value="Aldolase_TIM"/>
</dbReference>
<name>A0A426DKG0_9FIRM</name>
<evidence type="ECO:0000256" key="2">
    <source>
        <dbReference type="ARBA" id="ARBA00023235"/>
    </source>
</evidence>
<accession>A0A426DKG0</accession>
<sequence>MEKKLLLAPSMGCCDLYDFENQVRFIDEHADFLHIDIKDGNYVKTFGVGPDFMTVLKKVVKTPMDAHLMIRHPQEYIEACAEAGAEYITPHTDCIESDAFVTLNKIISLGCKAGIAMNPAAPLEGIRHYLPLLSKVTIMIVDAGYAGQKVITQMYDKIRTLVQWREEMGLDFLIEADGSMNAGVYRPLYEAGADVVVLGPPALWNKDKDIRKAWEIMEKEVEAELSSCTRS</sequence>
<evidence type="ECO:0000313" key="3">
    <source>
        <dbReference type="EMBL" id="RRK33204.1"/>
    </source>
</evidence>
<dbReference type="Proteomes" id="UP000274920">
    <property type="component" value="Unassembled WGS sequence"/>
</dbReference>
<organism evidence="3 4">
    <name type="scientific">Schaedlerella arabinosiphila</name>
    <dbReference type="NCBI Taxonomy" id="2044587"/>
    <lineage>
        <taxon>Bacteria</taxon>
        <taxon>Bacillati</taxon>
        <taxon>Bacillota</taxon>
        <taxon>Clostridia</taxon>
        <taxon>Lachnospirales</taxon>
        <taxon>Lachnospiraceae</taxon>
        <taxon>Schaedlerella</taxon>
    </lineage>
</organism>
<dbReference type="SUPFAM" id="SSF51366">
    <property type="entry name" value="Ribulose-phoshate binding barrel"/>
    <property type="match status" value="1"/>
</dbReference>
<dbReference type="Pfam" id="PF00834">
    <property type="entry name" value="Ribul_P_3_epim"/>
    <property type="match status" value="1"/>
</dbReference>
<dbReference type="GO" id="GO:0005975">
    <property type="term" value="P:carbohydrate metabolic process"/>
    <property type="evidence" value="ECO:0007669"/>
    <property type="project" value="InterPro"/>
</dbReference>
<protein>
    <submittedName>
        <fullName evidence="3">Ribulose phosphate epimerase</fullName>
    </submittedName>
</protein>
<proteinExistence type="predicted"/>
<evidence type="ECO:0000313" key="4">
    <source>
        <dbReference type="Proteomes" id="UP000274920"/>
    </source>
</evidence>
<gene>
    <name evidence="3" type="ORF">EBB54_19055</name>
</gene>
<keyword evidence="4" id="KW-1185">Reference proteome</keyword>